<keyword evidence="4" id="KW-1185">Reference proteome</keyword>
<feature type="region of interest" description="Disordered" evidence="2">
    <location>
        <begin position="397"/>
        <end position="434"/>
    </location>
</feature>
<dbReference type="Gene3D" id="1.25.40.10">
    <property type="entry name" value="Tetratricopeptide repeat domain"/>
    <property type="match status" value="3"/>
</dbReference>
<feature type="repeat" description="TPR" evidence="1">
    <location>
        <begin position="36"/>
        <end position="69"/>
    </location>
</feature>
<accession>A0ABW1EII4</accession>
<organism evidence="3 4">
    <name type="scientific">Acidicapsa dinghuensis</name>
    <dbReference type="NCBI Taxonomy" id="2218256"/>
    <lineage>
        <taxon>Bacteria</taxon>
        <taxon>Pseudomonadati</taxon>
        <taxon>Acidobacteriota</taxon>
        <taxon>Terriglobia</taxon>
        <taxon>Terriglobales</taxon>
        <taxon>Acidobacteriaceae</taxon>
        <taxon>Acidicapsa</taxon>
    </lineage>
</organism>
<dbReference type="PANTHER" id="PTHR12558:SF13">
    <property type="entry name" value="CELL DIVISION CYCLE PROTEIN 27 HOMOLOG"/>
    <property type="match status" value="1"/>
</dbReference>
<keyword evidence="1" id="KW-0802">TPR repeat</keyword>
<gene>
    <name evidence="3" type="ORF">ACFPT7_15290</name>
</gene>
<evidence type="ECO:0000313" key="3">
    <source>
        <dbReference type="EMBL" id="MFC5863671.1"/>
    </source>
</evidence>
<feature type="compositionally biased region" description="Basic and acidic residues" evidence="2">
    <location>
        <begin position="415"/>
        <end position="434"/>
    </location>
</feature>
<dbReference type="InterPro" id="IPR019734">
    <property type="entry name" value="TPR_rpt"/>
</dbReference>
<proteinExistence type="predicted"/>
<protein>
    <submittedName>
        <fullName evidence="3">Tetratricopeptide repeat protein</fullName>
    </submittedName>
</protein>
<name>A0ABW1EII4_9BACT</name>
<dbReference type="Pfam" id="PF13432">
    <property type="entry name" value="TPR_16"/>
    <property type="match status" value="2"/>
</dbReference>
<dbReference type="RefSeq" id="WP_263339969.1">
    <property type="nucleotide sequence ID" value="NZ_JAGSYH010000005.1"/>
</dbReference>
<evidence type="ECO:0000313" key="4">
    <source>
        <dbReference type="Proteomes" id="UP001596091"/>
    </source>
</evidence>
<dbReference type="EMBL" id="JBHSPH010000005">
    <property type="protein sequence ID" value="MFC5863671.1"/>
    <property type="molecule type" value="Genomic_DNA"/>
</dbReference>
<comment type="caution">
    <text evidence="3">The sequence shown here is derived from an EMBL/GenBank/DDBJ whole genome shotgun (WGS) entry which is preliminary data.</text>
</comment>
<dbReference type="PANTHER" id="PTHR12558">
    <property type="entry name" value="CELL DIVISION CYCLE 16,23,27"/>
    <property type="match status" value="1"/>
</dbReference>
<dbReference type="Proteomes" id="UP001596091">
    <property type="component" value="Unassembled WGS sequence"/>
</dbReference>
<evidence type="ECO:0000256" key="1">
    <source>
        <dbReference type="PROSITE-ProRule" id="PRU00339"/>
    </source>
</evidence>
<dbReference type="Pfam" id="PF14559">
    <property type="entry name" value="TPR_19"/>
    <property type="match status" value="1"/>
</dbReference>
<reference evidence="4" key="1">
    <citation type="journal article" date="2019" name="Int. J. Syst. Evol. Microbiol.">
        <title>The Global Catalogue of Microorganisms (GCM) 10K type strain sequencing project: providing services to taxonomists for standard genome sequencing and annotation.</title>
        <authorList>
            <consortium name="The Broad Institute Genomics Platform"/>
            <consortium name="The Broad Institute Genome Sequencing Center for Infectious Disease"/>
            <person name="Wu L."/>
            <person name="Ma J."/>
        </authorList>
    </citation>
    <scope>NUCLEOTIDE SEQUENCE [LARGE SCALE GENOMIC DNA]</scope>
    <source>
        <strain evidence="4">JCM 4087</strain>
    </source>
</reference>
<sequence length="434" mass="47330">MASPVSRRIKSLAAVLVLAAGVGLALWAQGTQADSFETLLHRGFDFHQQARFGEAIQVLNQARELEPNDYFANLLLGIDLLRIGKPLDAIPRLQSAARTKPEEEFPEDYLGEAEATVGRYGLAAEAFERAVQRGHGSEQSIEAWAGFALERFHSIGLQLRTSEEGLSVARRLESTAKTREQVAANDKSCSVAIPLLEKRFANDSQKLDADAAYRLSICYAFEAGEAAGRLGNSAEDLAAVHELRGDVLLRLSNDPDGAEKEYRQAISLHPRDPRLLERLAEAQLSKGDSDNAKASAQVALVLDPHRQSALRTLAAIAMNERDYENALPLLRQLTAQTPNDKSISIELGRALAETGDDSSALKLLEPALREGYPDEKGSLHALLARVLKRLGRDTDAGRAAAEARRLSDQFQAHSAQRESQDAAKDKETTKPDAN</sequence>
<evidence type="ECO:0000256" key="2">
    <source>
        <dbReference type="SAM" id="MobiDB-lite"/>
    </source>
</evidence>
<dbReference type="SMART" id="SM00028">
    <property type="entry name" value="TPR"/>
    <property type="match status" value="4"/>
</dbReference>
<dbReference type="InterPro" id="IPR011990">
    <property type="entry name" value="TPR-like_helical_dom_sf"/>
</dbReference>
<feature type="compositionally biased region" description="Basic and acidic residues" evidence="2">
    <location>
        <begin position="397"/>
        <end position="407"/>
    </location>
</feature>
<dbReference type="SUPFAM" id="SSF48452">
    <property type="entry name" value="TPR-like"/>
    <property type="match status" value="2"/>
</dbReference>
<dbReference type="PROSITE" id="PS50005">
    <property type="entry name" value="TPR"/>
    <property type="match status" value="1"/>
</dbReference>